<gene>
    <name evidence="3" type="ORF">RFI_21305</name>
</gene>
<comment type="pathway">
    <text evidence="1">Protein modification; protein ubiquitination.</text>
</comment>
<dbReference type="Proteomes" id="UP000023152">
    <property type="component" value="Unassembled WGS sequence"/>
</dbReference>
<comment type="similarity">
    <text evidence="1">Belongs to the E3 ubiquitin-protein ligase UBR1-like family.</text>
</comment>
<evidence type="ECO:0000259" key="2">
    <source>
        <dbReference type="Pfam" id="PF18995"/>
    </source>
</evidence>
<evidence type="ECO:0000313" key="4">
    <source>
        <dbReference type="Proteomes" id="UP000023152"/>
    </source>
</evidence>
<dbReference type="InterPro" id="IPR044046">
    <property type="entry name" value="E3_ligase_UBR-like_C"/>
</dbReference>
<dbReference type="EMBL" id="ASPP01018605">
    <property type="protein sequence ID" value="ETO16055.1"/>
    <property type="molecule type" value="Genomic_DNA"/>
</dbReference>
<keyword evidence="1" id="KW-0863">Zinc-finger</keyword>
<dbReference type="Pfam" id="PF18995">
    <property type="entry name" value="PRT6_C"/>
    <property type="match status" value="1"/>
</dbReference>
<sequence>MVRTVVTHPYVFSLIPSDTVATDTQQEYRASKTTNDIYHALLGCYLWKMLQVLLSDEVTKEAMDISTNNKDRKTQIERPLFLPSDRMKMLQDKLSREDSKDNMNTLAQRLHFFVLPFLRKCYILLHSCGLAKSNLELLWSCLSVNRDTLSAILAKDSSIFQVQLVRAECDAICQALFLPTLQVCLASNFGTSWDHVSLPLRSAAKPFDKVLQVVKCWTQTFFATLTEKHFLYIQSTNNIDSISPISLETCQKKCPSGPVPPGSAICLFCGTYLCLDCCDIDNVGLLHHSKHCGREKGVFLLVKTLSIFLVYEQDTIEFNSPYLDRHGENDNNMKRGNMMILNDSRMRELWKLVAEGGIPNKKTFYVSSYYNKKSLKISYQAALFTFHHLTTACFCRHICSMLKIKPRHSCSPYLCDY</sequence>
<dbReference type="GO" id="GO:0016567">
    <property type="term" value="P:protein ubiquitination"/>
    <property type="evidence" value="ECO:0007669"/>
    <property type="project" value="UniProtKB-UniRule"/>
</dbReference>
<keyword evidence="1" id="KW-0808">Transferase</keyword>
<dbReference type="GO" id="GO:0071596">
    <property type="term" value="P:ubiquitin-dependent protein catabolic process via the N-end rule pathway"/>
    <property type="evidence" value="ECO:0007669"/>
    <property type="project" value="UniProtKB-UniRule"/>
</dbReference>
<keyword evidence="4" id="KW-1185">Reference proteome</keyword>
<evidence type="ECO:0000256" key="1">
    <source>
        <dbReference type="RuleBase" id="RU366018"/>
    </source>
</evidence>
<keyword evidence="1" id="KW-0833">Ubl conjugation pathway</keyword>
<protein>
    <recommendedName>
        <fullName evidence="1">E3 ubiquitin-protein ligase</fullName>
        <ecNumber evidence="1">2.3.2.27</ecNumber>
    </recommendedName>
</protein>
<proteinExistence type="inferred from homology"/>
<organism evidence="3 4">
    <name type="scientific">Reticulomyxa filosa</name>
    <dbReference type="NCBI Taxonomy" id="46433"/>
    <lineage>
        <taxon>Eukaryota</taxon>
        <taxon>Sar</taxon>
        <taxon>Rhizaria</taxon>
        <taxon>Retaria</taxon>
        <taxon>Foraminifera</taxon>
        <taxon>Monothalamids</taxon>
        <taxon>Reticulomyxidae</taxon>
        <taxon>Reticulomyxa</taxon>
    </lineage>
</organism>
<dbReference type="PANTHER" id="PTHR21497">
    <property type="entry name" value="UBIQUITIN LIGASE E3 ALPHA-RELATED"/>
    <property type="match status" value="1"/>
</dbReference>
<dbReference type="AlphaFoldDB" id="X6MSG8"/>
<dbReference type="GO" id="GO:0061630">
    <property type="term" value="F:ubiquitin protein ligase activity"/>
    <property type="evidence" value="ECO:0007669"/>
    <property type="project" value="UniProtKB-UniRule"/>
</dbReference>
<dbReference type="GO" id="GO:0008270">
    <property type="term" value="F:zinc ion binding"/>
    <property type="evidence" value="ECO:0007669"/>
    <property type="project" value="UniProtKB-UniRule"/>
</dbReference>
<dbReference type="EC" id="2.3.2.27" evidence="1"/>
<accession>X6MSG8</accession>
<dbReference type="GO" id="GO:0000151">
    <property type="term" value="C:ubiquitin ligase complex"/>
    <property type="evidence" value="ECO:0007669"/>
    <property type="project" value="TreeGrafter"/>
</dbReference>
<dbReference type="PANTHER" id="PTHR21497:SF40">
    <property type="match status" value="1"/>
</dbReference>
<comment type="catalytic activity">
    <reaction evidence="1">
        <text>S-ubiquitinyl-[E2 ubiquitin-conjugating enzyme]-L-cysteine + [acceptor protein]-L-lysine = [E2 ubiquitin-conjugating enzyme]-L-cysteine + N(6)-ubiquitinyl-[acceptor protein]-L-lysine.</text>
        <dbReference type="EC" id="2.3.2.27"/>
    </reaction>
</comment>
<dbReference type="UniPathway" id="UPA00143"/>
<name>X6MSG8_RETFI</name>
<dbReference type="InterPro" id="IPR039164">
    <property type="entry name" value="UBR1-like"/>
</dbReference>
<comment type="caution">
    <text evidence="3">The sequence shown here is derived from an EMBL/GenBank/DDBJ whole genome shotgun (WGS) entry which is preliminary data.</text>
</comment>
<keyword evidence="1" id="KW-0862">Zinc</keyword>
<evidence type="ECO:0000313" key="3">
    <source>
        <dbReference type="EMBL" id="ETO16055.1"/>
    </source>
</evidence>
<dbReference type="GO" id="GO:0005737">
    <property type="term" value="C:cytoplasm"/>
    <property type="evidence" value="ECO:0007669"/>
    <property type="project" value="TreeGrafter"/>
</dbReference>
<feature type="domain" description="E3 ubiquitin-protein ligase UBR-like C-terminal" evidence="2">
    <location>
        <begin position="30"/>
        <end position="353"/>
    </location>
</feature>
<keyword evidence="1" id="KW-0479">Metal-binding</keyword>
<dbReference type="OrthoDB" id="26387at2759"/>
<comment type="function">
    <text evidence="1">Ubiquitin ligase protein which is a component of the N-end rule pathway. Recognizes and binds to proteins bearing specific N-terminal residues that are destabilizing according to the N-end rule, leading to their ubiquitination and subsequent degradation.</text>
</comment>
<reference evidence="3 4" key="1">
    <citation type="journal article" date="2013" name="Curr. Biol.">
        <title>The Genome of the Foraminiferan Reticulomyxa filosa.</title>
        <authorList>
            <person name="Glockner G."/>
            <person name="Hulsmann N."/>
            <person name="Schleicher M."/>
            <person name="Noegel A.A."/>
            <person name="Eichinger L."/>
            <person name="Gallinger C."/>
            <person name="Pawlowski J."/>
            <person name="Sierra R."/>
            <person name="Euteneuer U."/>
            <person name="Pillet L."/>
            <person name="Moustafa A."/>
            <person name="Platzer M."/>
            <person name="Groth M."/>
            <person name="Szafranski K."/>
            <person name="Schliwa M."/>
        </authorList>
    </citation>
    <scope>NUCLEOTIDE SEQUENCE [LARGE SCALE GENOMIC DNA]</scope>
</reference>